<protein>
    <submittedName>
        <fullName evidence="1">Uncharacterized protein</fullName>
    </submittedName>
</protein>
<reference evidence="1 2" key="1">
    <citation type="journal article" date="2022" name="Genome Biol. Evol.">
        <title>The Spruce Budworm Genome: Reconstructing the Evolutionary History of Antifreeze Proteins.</title>
        <authorList>
            <person name="Beliveau C."/>
            <person name="Gagne P."/>
            <person name="Picq S."/>
            <person name="Vernygora O."/>
            <person name="Keeling C.I."/>
            <person name="Pinkney K."/>
            <person name="Doucet D."/>
            <person name="Wen F."/>
            <person name="Johnston J.S."/>
            <person name="Maaroufi H."/>
            <person name="Boyle B."/>
            <person name="Laroche J."/>
            <person name="Dewar K."/>
            <person name="Juretic N."/>
            <person name="Blackburn G."/>
            <person name="Nisole A."/>
            <person name="Brunet B."/>
            <person name="Brandao M."/>
            <person name="Lumley L."/>
            <person name="Duan J."/>
            <person name="Quan G."/>
            <person name="Lucarotti C.J."/>
            <person name="Roe A.D."/>
            <person name="Sperling F.A.H."/>
            <person name="Levesque R.C."/>
            <person name="Cusson M."/>
        </authorList>
    </citation>
    <scope>NUCLEOTIDE SEQUENCE [LARGE SCALE GENOMIC DNA]</scope>
    <source>
        <strain evidence="1">Glfc:IPQL:Cfum</strain>
    </source>
</reference>
<dbReference type="EMBL" id="CM046112">
    <property type="protein sequence ID" value="KAI8428635.1"/>
    <property type="molecule type" value="Genomic_DNA"/>
</dbReference>
<keyword evidence="2" id="KW-1185">Reference proteome</keyword>
<comment type="caution">
    <text evidence="1">The sequence shown here is derived from an EMBL/GenBank/DDBJ whole genome shotgun (WGS) entry which is preliminary data.</text>
</comment>
<evidence type="ECO:0000313" key="2">
    <source>
        <dbReference type="Proteomes" id="UP001064048"/>
    </source>
</evidence>
<proteinExistence type="predicted"/>
<evidence type="ECO:0000313" key="1">
    <source>
        <dbReference type="EMBL" id="KAI8428635.1"/>
    </source>
</evidence>
<organism evidence="1 2">
    <name type="scientific">Choristoneura fumiferana</name>
    <name type="common">Spruce budworm moth</name>
    <name type="synonym">Archips fumiferana</name>
    <dbReference type="NCBI Taxonomy" id="7141"/>
    <lineage>
        <taxon>Eukaryota</taxon>
        <taxon>Metazoa</taxon>
        <taxon>Ecdysozoa</taxon>
        <taxon>Arthropoda</taxon>
        <taxon>Hexapoda</taxon>
        <taxon>Insecta</taxon>
        <taxon>Pterygota</taxon>
        <taxon>Neoptera</taxon>
        <taxon>Endopterygota</taxon>
        <taxon>Lepidoptera</taxon>
        <taxon>Glossata</taxon>
        <taxon>Ditrysia</taxon>
        <taxon>Tortricoidea</taxon>
        <taxon>Tortricidae</taxon>
        <taxon>Tortricinae</taxon>
        <taxon>Choristoneura</taxon>
    </lineage>
</organism>
<name>A0ACC0JXF9_CHOFU</name>
<sequence>MVVKVYVSGISGNKEVKKRQQRVLMILDSKNIKYDIIDITEPGREADKEFMQNNSKSNGATVSDPNPRSPLPPQLFNDEEYCGDYDEFDLANEVDTLEQFLKVELPPEDLPAEEEKVVNGDAEKNEDDSKASKENSQERETSDVEHAERESTPAKEGSPGKDETQSKEGTPAEDGIPSKEGTPAKKGTPSKEGTPVKEGTPTKEGTPDKKATPSRESTPASNAVKSKESTPAADDDESVEESRETSVERQSVEKEAPIEEIKATEVESVVDSKTSSKENTPQRENGSVGSREQSEDKDVDSAAVKKDNPSEALIENEQAAAAE</sequence>
<accession>A0ACC0JXF9</accession>
<gene>
    <name evidence="1" type="ORF">MSG28_007371</name>
</gene>
<dbReference type="Proteomes" id="UP001064048">
    <property type="component" value="Chromosome 12"/>
</dbReference>